<dbReference type="PROSITE" id="PS50931">
    <property type="entry name" value="HTH_LYSR"/>
    <property type="match status" value="1"/>
</dbReference>
<dbReference type="EMBL" id="QPGB01000004">
    <property type="protein sequence ID" value="RCS56998.1"/>
    <property type="molecule type" value="Genomic_DNA"/>
</dbReference>
<protein>
    <submittedName>
        <fullName evidence="7">LysR family transcriptional regulator</fullName>
    </submittedName>
</protein>
<dbReference type="AlphaFoldDB" id="A0A368L0A4"/>
<dbReference type="CDD" id="cd05466">
    <property type="entry name" value="PBP2_LTTR_substrate"/>
    <property type="match status" value="1"/>
</dbReference>
<feature type="signal peptide" evidence="5">
    <location>
        <begin position="1"/>
        <end position="22"/>
    </location>
</feature>
<evidence type="ECO:0000313" key="8">
    <source>
        <dbReference type="Proteomes" id="UP000252357"/>
    </source>
</evidence>
<organism evidence="7 8">
    <name type="scientific">Parvibium lacunae</name>
    <dbReference type="NCBI Taxonomy" id="1888893"/>
    <lineage>
        <taxon>Bacteria</taxon>
        <taxon>Pseudomonadati</taxon>
        <taxon>Pseudomonadota</taxon>
        <taxon>Betaproteobacteria</taxon>
        <taxon>Burkholderiales</taxon>
        <taxon>Alcaligenaceae</taxon>
        <taxon>Parvibium</taxon>
    </lineage>
</organism>
<dbReference type="PANTHER" id="PTHR30126:SF77">
    <property type="entry name" value="TRANSCRIPTIONAL REGULATORY PROTEIN"/>
    <property type="match status" value="1"/>
</dbReference>
<dbReference type="OrthoDB" id="9803735at2"/>
<dbReference type="InterPro" id="IPR036390">
    <property type="entry name" value="WH_DNA-bd_sf"/>
</dbReference>
<dbReference type="InterPro" id="IPR036388">
    <property type="entry name" value="WH-like_DNA-bd_sf"/>
</dbReference>
<dbReference type="PRINTS" id="PR00039">
    <property type="entry name" value="HTHLYSR"/>
</dbReference>
<evidence type="ECO:0000256" key="1">
    <source>
        <dbReference type="ARBA" id="ARBA00009437"/>
    </source>
</evidence>
<keyword evidence="2" id="KW-0805">Transcription regulation</keyword>
<evidence type="ECO:0000256" key="4">
    <source>
        <dbReference type="ARBA" id="ARBA00023163"/>
    </source>
</evidence>
<keyword evidence="3" id="KW-0238">DNA-binding</keyword>
<dbReference type="InterPro" id="IPR000847">
    <property type="entry name" value="LysR_HTH_N"/>
</dbReference>
<dbReference type="InterPro" id="IPR005119">
    <property type="entry name" value="LysR_subst-bd"/>
</dbReference>
<keyword evidence="8" id="KW-1185">Reference proteome</keyword>
<gene>
    <name evidence="7" type="ORF">DU000_09330</name>
</gene>
<keyword evidence="5" id="KW-0732">Signal</keyword>
<comment type="similarity">
    <text evidence="1">Belongs to the LysR transcriptional regulatory family.</text>
</comment>
<reference evidence="7 8" key="1">
    <citation type="journal article" date="2018" name="Int. J. Syst. Evol. Microbiol.">
        <title>Parvibium lacunae gen. nov., sp. nov., a new member of the family Alcaligenaceae isolated from a freshwater pond.</title>
        <authorList>
            <person name="Chen W.M."/>
            <person name="Xie P.B."/>
            <person name="Hsu M.Y."/>
            <person name="Sheu S.Y."/>
        </authorList>
    </citation>
    <scope>NUCLEOTIDE SEQUENCE [LARGE SCALE GENOMIC DNA]</scope>
    <source>
        <strain evidence="7 8">KMB9</strain>
    </source>
</reference>
<dbReference type="Gene3D" id="3.40.190.290">
    <property type="match status" value="1"/>
</dbReference>
<dbReference type="Gene3D" id="1.10.10.10">
    <property type="entry name" value="Winged helix-like DNA-binding domain superfamily/Winged helix DNA-binding domain"/>
    <property type="match status" value="1"/>
</dbReference>
<name>A0A368L0A4_9BURK</name>
<dbReference type="RefSeq" id="WP_114403140.1">
    <property type="nucleotide sequence ID" value="NZ_QPGB01000004.1"/>
</dbReference>
<comment type="caution">
    <text evidence="7">The sequence shown here is derived from an EMBL/GenBank/DDBJ whole genome shotgun (WGS) entry which is preliminary data.</text>
</comment>
<feature type="domain" description="HTH lysR-type" evidence="6">
    <location>
        <begin position="1"/>
        <end position="58"/>
    </location>
</feature>
<evidence type="ECO:0000313" key="7">
    <source>
        <dbReference type="EMBL" id="RCS56998.1"/>
    </source>
</evidence>
<dbReference type="PANTHER" id="PTHR30126">
    <property type="entry name" value="HTH-TYPE TRANSCRIPTIONAL REGULATOR"/>
    <property type="match status" value="1"/>
</dbReference>
<dbReference type="FunFam" id="1.10.10.10:FF:000001">
    <property type="entry name" value="LysR family transcriptional regulator"/>
    <property type="match status" value="1"/>
</dbReference>
<dbReference type="GO" id="GO:0003700">
    <property type="term" value="F:DNA-binding transcription factor activity"/>
    <property type="evidence" value="ECO:0007669"/>
    <property type="project" value="InterPro"/>
</dbReference>
<dbReference type="SUPFAM" id="SSF53850">
    <property type="entry name" value="Periplasmic binding protein-like II"/>
    <property type="match status" value="1"/>
</dbReference>
<evidence type="ECO:0000259" key="6">
    <source>
        <dbReference type="PROSITE" id="PS50931"/>
    </source>
</evidence>
<evidence type="ECO:0000256" key="2">
    <source>
        <dbReference type="ARBA" id="ARBA00023015"/>
    </source>
</evidence>
<dbReference type="Pfam" id="PF00126">
    <property type="entry name" value="HTH_1"/>
    <property type="match status" value="1"/>
</dbReference>
<dbReference type="Proteomes" id="UP000252357">
    <property type="component" value="Unassembled WGS sequence"/>
</dbReference>
<dbReference type="Pfam" id="PF03466">
    <property type="entry name" value="LysR_substrate"/>
    <property type="match status" value="1"/>
</dbReference>
<feature type="chain" id="PRO_5016817933" evidence="5">
    <location>
        <begin position="23"/>
        <end position="299"/>
    </location>
</feature>
<evidence type="ECO:0000256" key="3">
    <source>
        <dbReference type="ARBA" id="ARBA00023125"/>
    </source>
</evidence>
<dbReference type="GO" id="GO:0000976">
    <property type="term" value="F:transcription cis-regulatory region binding"/>
    <property type="evidence" value="ECO:0007669"/>
    <property type="project" value="TreeGrafter"/>
</dbReference>
<accession>A0A368L0A4</accession>
<sequence>MNLRFLEAFLWIAKLGSFSAAAAKLHTTQTAISDRIRTLEQDFGVRLFERDSRKVVLTGAGQQLLPYAEQLLGLAQTMRKIMVDRAAQQGIVTLGVIESVVHSWLPELLQAVNQQFPNVVLEVRSDSTPRLRDELLKGAIDIVILTEQVADPAFENLLLMAYPMYWCAHPDVAVKVQTANDFEKLLDTQPVMTFMRDTDAYRDVRRALANSPNVRINPFSSIAAIISVATSGYGVAGLALPVIDKYVSSHQLQTIPVGPTLNDLPLYMAYPVTPNTPVIEQIADLIYALSRQNIYASQP</sequence>
<keyword evidence="4" id="KW-0804">Transcription</keyword>
<proteinExistence type="inferred from homology"/>
<dbReference type="SUPFAM" id="SSF46785">
    <property type="entry name" value="Winged helix' DNA-binding domain"/>
    <property type="match status" value="1"/>
</dbReference>
<evidence type="ECO:0000256" key="5">
    <source>
        <dbReference type="SAM" id="SignalP"/>
    </source>
</evidence>